<dbReference type="Proteomes" id="UP000183947">
    <property type="component" value="Unassembled WGS sequence"/>
</dbReference>
<feature type="region of interest" description="Disordered" evidence="1">
    <location>
        <begin position="46"/>
        <end position="66"/>
    </location>
</feature>
<evidence type="ECO:0000256" key="1">
    <source>
        <dbReference type="SAM" id="MobiDB-lite"/>
    </source>
</evidence>
<protein>
    <submittedName>
        <fullName evidence="2">Uncharacterized protein</fullName>
    </submittedName>
</protein>
<dbReference type="STRING" id="1121959.SAMN02746009_02458"/>
<dbReference type="EMBL" id="FRAS01000012">
    <property type="protein sequence ID" value="SHL26843.1"/>
    <property type="molecule type" value="Genomic_DNA"/>
</dbReference>
<organism evidence="2 3">
    <name type="scientific">Hymenobacter psychrotolerans DSM 18569</name>
    <dbReference type="NCBI Taxonomy" id="1121959"/>
    <lineage>
        <taxon>Bacteria</taxon>
        <taxon>Pseudomonadati</taxon>
        <taxon>Bacteroidota</taxon>
        <taxon>Cytophagia</taxon>
        <taxon>Cytophagales</taxon>
        <taxon>Hymenobacteraceae</taxon>
        <taxon>Hymenobacter</taxon>
    </lineage>
</organism>
<accession>A0A1M6Z8X6</accession>
<dbReference type="AlphaFoldDB" id="A0A1M6Z8X6"/>
<reference evidence="3" key="1">
    <citation type="submission" date="2016-11" db="EMBL/GenBank/DDBJ databases">
        <authorList>
            <person name="Varghese N."/>
            <person name="Submissions S."/>
        </authorList>
    </citation>
    <scope>NUCLEOTIDE SEQUENCE [LARGE SCALE GENOMIC DNA]</scope>
    <source>
        <strain evidence="3">DSM 18569</strain>
    </source>
</reference>
<evidence type="ECO:0000313" key="2">
    <source>
        <dbReference type="EMBL" id="SHL26843.1"/>
    </source>
</evidence>
<proteinExistence type="predicted"/>
<dbReference type="RefSeq" id="WP_073285271.1">
    <property type="nucleotide sequence ID" value="NZ_FRAS01000012.1"/>
</dbReference>
<evidence type="ECO:0000313" key="3">
    <source>
        <dbReference type="Proteomes" id="UP000183947"/>
    </source>
</evidence>
<keyword evidence="3" id="KW-1185">Reference proteome</keyword>
<gene>
    <name evidence="2" type="ORF">SAMN02746009_02458</name>
</gene>
<name>A0A1M6Z8X6_9BACT</name>
<sequence length="66" mass="7022">MLVEVIEEYQDALQGTVTVGTRMHLSDVLAGQKIVAGKVVPVIDPQRQAATQEPDLPAPEGQVGVQ</sequence>